<dbReference type="InterPro" id="IPR050121">
    <property type="entry name" value="Cytochrome_P450_monoxygenase"/>
</dbReference>
<evidence type="ECO:0000256" key="3">
    <source>
        <dbReference type="ARBA" id="ARBA00023004"/>
    </source>
</evidence>
<organism evidence="7 8">
    <name type="scientific">Diplodia corticola</name>
    <dbReference type="NCBI Taxonomy" id="236234"/>
    <lineage>
        <taxon>Eukaryota</taxon>
        <taxon>Fungi</taxon>
        <taxon>Dikarya</taxon>
        <taxon>Ascomycota</taxon>
        <taxon>Pezizomycotina</taxon>
        <taxon>Dothideomycetes</taxon>
        <taxon>Dothideomycetes incertae sedis</taxon>
        <taxon>Botryosphaeriales</taxon>
        <taxon>Botryosphaeriaceae</taxon>
        <taxon>Diplodia</taxon>
    </lineage>
</organism>
<comment type="similarity">
    <text evidence="5">Belongs to the cytochrome P450 family.</text>
</comment>
<keyword evidence="5 7" id="KW-0503">Monooxygenase</keyword>
<name>A0A1J9QW44_9PEZI</name>
<dbReference type="InterPro" id="IPR002401">
    <property type="entry name" value="Cyt_P450_E_grp-I"/>
</dbReference>
<reference evidence="7 8" key="1">
    <citation type="submission" date="2016-10" db="EMBL/GenBank/DDBJ databases">
        <title>Proteomics and genomics reveal pathogen-plant mechanisms compatible with a hemibiotrophic lifestyle of Diplodia corticola.</title>
        <authorList>
            <person name="Fernandes I."/>
            <person name="De Jonge R."/>
            <person name="Van De Peer Y."/>
            <person name="Devreese B."/>
            <person name="Alves A."/>
            <person name="Esteves A.C."/>
        </authorList>
    </citation>
    <scope>NUCLEOTIDE SEQUENCE [LARGE SCALE GENOMIC DNA]</scope>
    <source>
        <strain evidence="7 8">CBS 112549</strain>
    </source>
</reference>
<dbReference type="CDD" id="cd11058">
    <property type="entry name" value="CYP60B-like"/>
    <property type="match status" value="1"/>
</dbReference>
<dbReference type="InterPro" id="IPR017972">
    <property type="entry name" value="Cyt_P450_CS"/>
</dbReference>
<dbReference type="InterPro" id="IPR036396">
    <property type="entry name" value="Cyt_P450_sf"/>
</dbReference>
<dbReference type="PROSITE" id="PS00086">
    <property type="entry name" value="CYTOCHROME_P450"/>
    <property type="match status" value="1"/>
</dbReference>
<dbReference type="PRINTS" id="PR00385">
    <property type="entry name" value="P450"/>
</dbReference>
<dbReference type="PANTHER" id="PTHR24305">
    <property type="entry name" value="CYTOCHROME P450"/>
    <property type="match status" value="1"/>
</dbReference>
<evidence type="ECO:0000313" key="7">
    <source>
        <dbReference type="EMBL" id="OJD32218.1"/>
    </source>
</evidence>
<dbReference type="RefSeq" id="XP_020128478.1">
    <property type="nucleotide sequence ID" value="XM_020275470.1"/>
</dbReference>
<dbReference type="AlphaFoldDB" id="A0A1J9QW44"/>
<dbReference type="InterPro" id="IPR001128">
    <property type="entry name" value="Cyt_P450"/>
</dbReference>
<keyword evidence="3 4" id="KW-0408">Iron</keyword>
<dbReference type="SUPFAM" id="SSF48264">
    <property type="entry name" value="Cytochrome P450"/>
    <property type="match status" value="1"/>
</dbReference>
<dbReference type="Pfam" id="PF00067">
    <property type="entry name" value="p450"/>
    <property type="match status" value="1"/>
</dbReference>
<protein>
    <submittedName>
        <fullName evidence="7">Benzoate 4-monooxygenase cytochrome p450</fullName>
    </submittedName>
</protein>
<evidence type="ECO:0000313" key="8">
    <source>
        <dbReference type="Proteomes" id="UP000183809"/>
    </source>
</evidence>
<dbReference type="GeneID" id="31015731"/>
<evidence type="ECO:0000256" key="6">
    <source>
        <dbReference type="SAM" id="Phobius"/>
    </source>
</evidence>
<dbReference type="GO" id="GO:0005506">
    <property type="term" value="F:iron ion binding"/>
    <property type="evidence" value="ECO:0007669"/>
    <property type="project" value="InterPro"/>
</dbReference>
<keyword evidence="4 5" id="KW-0349">Heme</keyword>
<keyword evidence="6" id="KW-0472">Membrane</keyword>
<dbReference type="GO" id="GO:0004497">
    <property type="term" value="F:monooxygenase activity"/>
    <property type="evidence" value="ECO:0007669"/>
    <property type="project" value="UniProtKB-KW"/>
</dbReference>
<keyword evidence="5" id="KW-0560">Oxidoreductase</keyword>
<feature type="binding site" description="axial binding residue" evidence="4">
    <location>
        <position position="469"/>
    </location>
    <ligand>
        <name>heme</name>
        <dbReference type="ChEBI" id="CHEBI:30413"/>
    </ligand>
    <ligandPart>
        <name>Fe</name>
        <dbReference type="ChEBI" id="CHEBI:18248"/>
    </ligandPart>
</feature>
<keyword evidence="8" id="KW-1185">Reference proteome</keyword>
<dbReference type="PANTHER" id="PTHR24305:SF161">
    <property type="entry name" value="P450, PUTATIVE (EUROFUNG)-RELATED"/>
    <property type="match status" value="1"/>
</dbReference>
<dbReference type="Proteomes" id="UP000183809">
    <property type="component" value="Unassembled WGS sequence"/>
</dbReference>
<evidence type="ECO:0000256" key="2">
    <source>
        <dbReference type="ARBA" id="ARBA00022723"/>
    </source>
</evidence>
<evidence type="ECO:0000256" key="5">
    <source>
        <dbReference type="RuleBase" id="RU000461"/>
    </source>
</evidence>
<keyword evidence="6" id="KW-0812">Transmembrane</keyword>
<dbReference type="EMBL" id="MNUE01000040">
    <property type="protein sequence ID" value="OJD32218.1"/>
    <property type="molecule type" value="Genomic_DNA"/>
</dbReference>
<dbReference type="Gene3D" id="1.10.630.10">
    <property type="entry name" value="Cytochrome P450"/>
    <property type="match status" value="1"/>
</dbReference>
<dbReference type="GO" id="GO:0016705">
    <property type="term" value="F:oxidoreductase activity, acting on paired donors, with incorporation or reduction of molecular oxygen"/>
    <property type="evidence" value="ECO:0007669"/>
    <property type="project" value="InterPro"/>
</dbReference>
<dbReference type="GO" id="GO:0020037">
    <property type="term" value="F:heme binding"/>
    <property type="evidence" value="ECO:0007669"/>
    <property type="project" value="InterPro"/>
</dbReference>
<comment type="caution">
    <text evidence="7">The sequence shown here is derived from an EMBL/GenBank/DDBJ whole genome shotgun (WGS) entry which is preliminary data.</text>
</comment>
<evidence type="ECO:0000256" key="1">
    <source>
        <dbReference type="ARBA" id="ARBA00001971"/>
    </source>
</evidence>
<keyword evidence="6" id="KW-1133">Transmembrane helix</keyword>
<keyword evidence="2 4" id="KW-0479">Metal-binding</keyword>
<dbReference type="STRING" id="236234.A0A1J9QW44"/>
<proteinExistence type="inferred from homology"/>
<accession>A0A1J9QW44</accession>
<gene>
    <name evidence="7" type="ORF">BKCO1_4000059</name>
</gene>
<evidence type="ECO:0000256" key="4">
    <source>
        <dbReference type="PIRSR" id="PIRSR602401-1"/>
    </source>
</evidence>
<sequence>MASPLPASIGSVAVGSVPRLLLASTVAALVFYLGLAVQRLWFHPLAKYPGPRLAAITNVGLVPLGTSHSVTKQIIQLPYSIDYLSGRQPYRLLKLHQKYGSIVRIAPNELSFNTAQSWKDIYGQRKGHSPFVKAPFYDGNMFSDMAHSIASECDPAKHAVMRKYLASAFTERSLREQEAIIGGHVDAFVSRVGELGLAKEGIDLTRWFHLLTLDIIGDLAFGQSFGGIESGKTNSWIEAVIGSMGQFMLADTFGRFPWIGKTLITLNRGAVEKLLASAREHQAFTVELIKKRLAQDTGRKDFITCLLDGGENQEQMSEIELAAHSSDFVIAGSETTATTLAVVVFYLCKDPALMEELQREIRSSFDSYDAINSTSTARLRYLHAVCQEALRICPPVPLGLPRIVPPGGDTVDGQFLPHGTVVSTHPLAATFSESNFADPWKFDPQRWLSQDNRDCLDASQPFSLGSRVCIGRALGLLELRTVLSKTLFRYDLSLVDPTLEWHRDVEMHVLWKKPAMRVRVQPV</sequence>
<feature type="transmembrane region" description="Helical" evidence="6">
    <location>
        <begin position="20"/>
        <end position="42"/>
    </location>
</feature>
<dbReference type="PRINTS" id="PR00463">
    <property type="entry name" value="EP450I"/>
</dbReference>
<dbReference type="OrthoDB" id="1470350at2759"/>
<comment type="cofactor">
    <cofactor evidence="1 4">
        <name>heme</name>
        <dbReference type="ChEBI" id="CHEBI:30413"/>
    </cofactor>
</comment>